<reference evidence="2" key="1">
    <citation type="submission" date="2022-12" db="EMBL/GenBank/DDBJ databases">
        <title>Draft genome assemblies for two species of Escallonia (Escalloniales).</title>
        <authorList>
            <person name="Chanderbali A."/>
            <person name="Dervinis C."/>
            <person name="Anghel I."/>
            <person name="Soltis D."/>
            <person name="Soltis P."/>
            <person name="Zapata F."/>
        </authorList>
    </citation>
    <scope>NUCLEOTIDE SEQUENCE</scope>
    <source>
        <strain evidence="2">UCBG92.1500</strain>
        <tissue evidence="2">Leaf</tissue>
    </source>
</reference>
<dbReference type="SUPFAM" id="SSF53098">
    <property type="entry name" value="Ribonuclease H-like"/>
    <property type="match status" value="1"/>
</dbReference>
<dbReference type="Proteomes" id="UP001187471">
    <property type="component" value="Unassembled WGS sequence"/>
</dbReference>
<accession>A0AA88RQF9</accession>
<evidence type="ECO:0000313" key="3">
    <source>
        <dbReference type="Proteomes" id="UP001187471"/>
    </source>
</evidence>
<evidence type="ECO:0000313" key="2">
    <source>
        <dbReference type="EMBL" id="KAK2994189.1"/>
    </source>
</evidence>
<dbReference type="PANTHER" id="PTHR47074">
    <property type="entry name" value="BNAC02G40300D PROTEIN"/>
    <property type="match status" value="1"/>
</dbReference>
<dbReference type="InterPro" id="IPR012337">
    <property type="entry name" value="RNaseH-like_sf"/>
</dbReference>
<evidence type="ECO:0000259" key="1">
    <source>
        <dbReference type="Pfam" id="PF13456"/>
    </source>
</evidence>
<feature type="domain" description="RNase H type-1" evidence="1">
    <location>
        <begin position="9"/>
        <end position="125"/>
    </location>
</feature>
<comment type="caution">
    <text evidence="2">The sequence shown here is derived from an EMBL/GenBank/DDBJ whole genome shotgun (WGS) entry which is preliminary data.</text>
</comment>
<keyword evidence="3" id="KW-1185">Reference proteome</keyword>
<dbReference type="CDD" id="cd06222">
    <property type="entry name" value="RNase_H_like"/>
    <property type="match status" value="1"/>
</dbReference>
<dbReference type="InterPro" id="IPR052929">
    <property type="entry name" value="RNase_H-like_EbsB-rel"/>
</dbReference>
<dbReference type="GO" id="GO:0004523">
    <property type="term" value="F:RNA-DNA hybrid ribonuclease activity"/>
    <property type="evidence" value="ECO:0007669"/>
    <property type="project" value="InterPro"/>
</dbReference>
<gene>
    <name evidence="2" type="ORF">RJ640_017809</name>
</gene>
<dbReference type="GO" id="GO:0003676">
    <property type="term" value="F:nucleic acid binding"/>
    <property type="evidence" value="ECO:0007669"/>
    <property type="project" value="InterPro"/>
</dbReference>
<proteinExistence type="predicted"/>
<organism evidence="2 3">
    <name type="scientific">Escallonia rubra</name>
    <dbReference type="NCBI Taxonomy" id="112253"/>
    <lineage>
        <taxon>Eukaryota</taxon>
        <taxon>Viridiplantae</taxon>
        <taxon>Streptophyta</taxon>
        <taxon>Embryophyta</taxon>
        <taxon>Tracheophyta</taxon>
        <taxon>Spermatophyta</taxon>
        <taxon>Magnoliopsida</taxon>
        <taxon>eudicotyledons</taxon>
        <taxon>Gunneridae</taxon>
        <taxon>Pentapetalae</taxon>
        <taxon>asterids</taxon>
        <taxon>campanulids</taxon>
        <taxon>Escalloniales</taxon>
        <taxon>Escalloniaceae</taxon>
        <taxon>Escallonia</taxon>
    </lineage>
</organism>
<dbReference type="AlphaFoldDB" id="A0AA88RQF9"/>
<name>A0AA88RQF9_9ASTE</name>
<dbReference type="InterPro" id="IPR002156">
    <property type="entry name" value="RNaseH_domain"/>
</dbReference>
<protein>
    <recommendedName>
        <fullName evidence="1">RNase H type-1 domain-containing protein</fullName>
    </recommendedName>
</protein>
<dbReference type="EMBL" id="JAVXUO010000235">
    <property type="protein sequence ID" value="KAK2994189.1"/>
    <property type="molecule type" value="Genomic_DNA"/>
</dbReference>
<dbReference type="PANTHER" id="PTHR47074:SF48">
    <property type="entry name" value="POLYNUCLEOTIDYL TRANSFERASE, RIBONUCLEASE H-LIKE SUPERFAMILY PROTEIN"/>
    <property type="match status" value="1"/>
</dbReference>
<sequence length="155" mass="16934">MAIRTAHLKGQERNMGCGIIVRDLKGSVLAALSKKIYGVTDPEHAEAIPAGEAARFGYDCGFNFMQMEGDAKLIINALNSSEENLSAIGGIIDDVKRIAHYFDSCTFQHIKRSGNETTHGLAKFAYSLTEALVWMGEVPPVVMPSILKDCNIFNQ</sequence>
<dbReference type="InterPro" id="IPR044730">
    <property type="entry name" value="RNase_H-like_dom_plant"/>
</dbReference>
<dbReference type="Pfam" id="PF13456">
    <property type="entry name" value="RVT_3"/>
    <property type="match status" value="1"/>
</dbReference>
<dbReference type="Gene3D" id="3.30.420.10">
    <property type="entry name" value="Ribonuclease H-like superfamily/Ribonuclease H"/>
    <property type="match status" value="1"/>
</dbReference>
<dbReference type="InterPro" id="IPR036397">
    <property type="entry name" value="RNaseH_sf"/>
</dbReference>